<dbReference type="Gene3D" id="1.10.10.10">
    <property type="entry name" value="Winged helix-like DNA-binding domain superfamily/Winged helix DNA-binding domain"/>
    <property type="match status" value="1"/>
</dbReference>
<evidence type="ECO:0000256" key="1">
    <source>
        <dbReference type="SAM" id="MobiDB-lite"/>
    </source>
</evidence>
<feature type="domain" description="RNA polymerase sigma-70 region 4" evidence="2">
    <location>
        <begin position="216"/>
        <end position="260"/>
    </location>
</feature>
<sequence length="654" mass="72847">MPDEVLGSRRGRAWSEAEDERLVAGVVEGLNLAQLAERHGRTPAAISARVELSVSQDGALVDDPVEWLKTRLDREPSYPWRSVAVARRHQDRRSLRTAPDSRDVPTEDLTGRVTGVMADWEGATGHVLRPERREAFLARRVVWDLAAADETDRRTAARRLWRQAGTLLLDDWLLECVCPGAVHLTSDWHLIDARDPDTVLVLRELVAAAVDELAEPRDRDVLGRRLGLHDQPAQTLETAAEGLGVSRERVRQLQTRAIRRFVRNTSPASRRLRQVLSELSCVGREGPGAQPPAAERLLDLADMLLPSVAPRQAVPLLARLAGADKVRAENLAAEALTIRTLRHDEVRREAVRAGRIDRSTRRWSAIAADVDWFGDRSPAPPRAELEVLREEENLTRGRFGAWHCPKLDRAVSYESETELRVIQLLSFASQITYYQEQPLAISYEYDGRQRTYYPDLLAATADGSCILIEVKPVYEMAMAINIAKYRATADFCRLRGWGLVATDGSRTRRLLEQQAVDPRLENALSLALAAGHELSWPQIRAAAGVLPMGSLDLAALILSREWQWRTSPFRLRGSPPADRAGARPAPATQTPERSRGDRSVEGVARPLVLPSPQDIEASRSPAGGWSRAQLADWGVPWPPPKGWKEQLVARWNAG</sequence>
<proteinExistence type="predicted"/>
<dbReference type="SUPFAM" id="SSF88659">
    <property type="entry name" value="Sigma3 and sigma4 domains of RNA polymerase sigma factors"/>
    <property type="match status" value="1"/>
</dbReference>
<organism evidence="4 5">
    <name type="scientific">Streptomyces zhihengii</name>
    <dbReference type="NCBI Taxonomy" id="1818004"/>
    <lineage>
        <taxon>Bacteria</taxon>
        <taxon>Bacillati</taxon>
        <taxon>Actinomycetota</taxon>
        <taxon>Actinomycetes</taxon>
        <taxon>Kitasatosporales</taxon>
        <taxon>Streptomycetaceae</taxon>
        <taxon>Streptomyces</taxon>
    </lineage>
</organism>
<dbReference type="Proteomes" id="UP000664109">
    <property type="component" value="Unassembled WGS sequence"/>
</dbReference>
<dbReference type="InterPro" id="IPR000943">
    <property type="entry name" value="RNA_pol_sigma70"/>
</dbReference>
<dbReference type="Pfam" id="PF04545">
    <property type="entry name" value="Sigma70_r4"/>
    <property type="match status" value="1"/>
</dbReference>
<dbReference type="EMBL" id="JAFEJA010000002">
    <property type="protein sequence ID" value="MBM9623980.1"/>
    <property type="molecule type" value="Genomic_DNA"/>
</dbReference>
<dbReference type="InterPro" id="IPR014833">
    <property type="entry name" value="TnsA_N"/>
</dbReference>
<reference evidence="4 5" key="1">
    <citation type="journal article" date="2016" name="Arch. Microbiol.">
        <title>Streptomyces zhihengii sp. nov., isolated from rhizospheric soil of Psammosilene tunicoides.</title>
        <authorList>
            <person name="Huang M.J."/>
            <person name="Fei J.J."/>
            <person name="Salam N."/>
            <person name="Kim C.J."/>
            <person name="Hozzein W.N."/>
            <person name="Xiao M."/>
            <person name="Huang H.Q."/>
            <person name="Li W.J."/>
        </authorList>
    </citation>
    <scope>NUCLEOTIDE SEQUENCE [LARGE SCALE GENOMIC DNA]</scope>
    <source>
        <strain evidence="4 5">YIM T102</strain>
    </source>
</reference>
<dbReference type="Pfam" id="PF08722">
    <property type="entry name" value="Tn7_TnsA-like_N"/>
    <property type="match status" value="1"/>
</dbReference>
<feature type="domain" description="TnsA endonuclease N-terminal" evidence="3">
    <location>
        <begin position="430"/>
        <end position="498"/>
    </location>
</feature>
<accession>A0ABS2V2N4</accession>
<evidence type="ECO:0000313" key="5">
    <source>
        <dbReference type="Proteomes" id="UP000664109"/>
    </source>
</evidence>
<dbReference type="RefSeq" id="WP_205378037.1">
    <property type="nucleotide sequence ID" value="NZ_JAFEJA010000002.1"/>
</dbReference>
<dbReference type="InterPro" id="IPR007630">
    <property type="entry name" value="RNA_pol_sigma70_r4"/>
</dbReference>
<comment type="caution">
    <text evidence="4">The sequence shown here is derived from an EMBL/GenBank/DDBJ whole genome shotgun (WGS) entry which is preliminary data.</text>
</comment>
<keyword evidence="5" id="KW-1185">Reference proteome</keyword>
<evidence type="ECO:0000259" key="2">
    <source>
        <dbReference type="Pfam" id="PF04545"/>
    </source>
</evidence>
<dbReference type="PRINTS" id="PR00046">
    <property type="entry name" value="SIGMA70FCT"/>
</dbReference>
<dbReference type="InterPro" id="IPR013324">
    <property type="entry name" value="RNA_pol_sigma_r3/r4-like"/>
</dbReference>
<gene>
    <name evidence="4" type="ORF">JE024_35950</name>
</gene>
<evidence type="ECO:0000259" key="3">
    <source>
        <dbReference type="Pfam" id="PF08722"/>
    </source>
</evidence>
<feature type="compositionally biased region" description="Low complexity" evidence="1">
    <location>
        <begin position="575"/>
        <end position="587"/>
    </location>
</feature>
<feature type="region of interest" description="Disordered" evidence="1">
    <location>
        <begin position="569"/>
        <end position="654"/>
    </location>
</feature>
<protein>
    <recommendedName>
        <fullName evidence="6">RNA polymerase sigma-70 region 4 domain-containing protein</fullName>
    </recommendedName>
</protein>
<name>A0ABS2V2N4_9ACTN</name>
<evidence type="ECO:0000313" key="4">
    <source>
        <dbReference type="EMBL" id="MBM9623980.1"/>
    </source>
</evidence>
<dbReference type="InterPro" id="IPR036388">
    <property type="entry name" value="WH-like_DNA-bd_sf"/>
</dbReference>
<evidence type="ECO:0008006" key="6">
    <source>
        <dbReference type="Google" id="ProtNLM"/>
    </source>
</evidence>